<feature type="transmembrane region" description="Helical" evidence="1">
    <location>
        <begin position="65"/>
        <end position="86"/>
    </location>
</feature>
<accession>A0A173TQ13</accession>
<evidence type="ECO:0000313" key="2">
    <source>
        <dbReference type="EMBL" id="CUN04286.1"/>
    </source>
</evidence>
<feature type="transmembrane region" description="Helical" evidence="1">
    <location>
        <begin position="92"/>
        <end position="120"/>
    </location>
</feature>
<dbReference type="Gene3D" id="1.10.1760.20">
    <property type="match status" value="1"/>
</dbReference>
<organism evidence="2 3">
    <name type="scientific">Eubacterium ramulus</name>
    <dbReference type="NCBI Taxonomy" id="39490"/>
    <lineage>
        <taxon>Bacteria</taxon>
        <taxon>Bacillati</taxon>
        <taxon>Bacillota</taxon>
        <taxon>Clostridia</taxon>
        <taxon>Eubacteriales</taxon>
        <taxon>Eubacteriaceae</taxon>
        <taxon>Eubacterium</taxon>
    </lineage>
</organism>
<dbReference type="OrthoDB" id="5198189at2"/>
<feature type="transmembrane region" description="Helical" evidence="1">
    <location>
        <begin position="36"/>
        <end position="53"/>
    </location>
</feature>
<keyword evidence="1" id="KW-0812">Transmembrane</keyword>
<dbReference type="Pfam" id="PF07155">
    <property type="entry name" value="ECF-ribofla_trS"/>
    <property type="match status" value="1"/>
</dbReference>
<keyword evidence="1" id="KW-1133">Transmembrane helix</keyword>
<gene>
    <name evidence="2" type="ORF">ERS852448_01609</name>
</gene>
<dbReference type="EMBL" id="CYYA01000009">
    <property type="protein sequence ID" value="CUN04286.1"/>
    <property type="molecule type" value="Genomic_DNA"/>
</dbReference>
<name>A0A173TQ13_EUBRA</name>
<protein>
    <submittedName>
        <fullName evidence="2">Predicted membrane protein</fullName>
    </submittedName>
</protein>
<reference evidence="2 3" key="1">
    <citation type="submission" date="2015-09" db="EMBL/GenBank/DDBJ databases">
        <authorList>
            <consortium name="Pathogen Informatics"/>
        </authorList>
    </citation>
    <scope>NUCLEOTIDE SEQUENCE [LARGE SCALE GENOMIC DNA]</scope>
    <source>
        <strain evidence="2 3">2789STDY5608891</strain>
    </source>
</reference>
<dbReference type="Proteomes" id="UP000095492">
    <property type="component" value="Unassembled WGS sequence"/>
</dbReference>
<dbReference type="GeneID" id="42787602"/>
<proteinExistence type="predicted"/>
<keyword evidence="1" id="KW-0472">Membrane</keyword>
<feature type="transmembrane region" description="Helical" evidence="1">
    <location>
        <begin position="188"/>
        <end position="213"/>
    </location>
</feature>
<feature type="transmembrane region" description="Helical" evidence="1">
    <location>
        <begin position="155"/>
        <end position="176"/>
    </location>
</feature>
<dbReference type="InterPro" id="IPR009825">
    <property type="entry name" value="ECF_substrate-spec-like"/>
</dbReference>
<dbReference type="RefSeq" id="WP_021740257.1">
    <property type="nucleotide sequence ID" value="NZ_CABKSU010000104.1"/>
</dbReference>
<dbReference type="GO" id="GO:0016020">
    <property type="term" value="C:membrane"/>
    <property type="evidence" value="ECO:0007669"/>
    <property type="project" value="InterPro"/>
</dbReference>
<dbReference type="AlphaFoldDB" id="A0A173TQ13"/>
<sequence length="230" mass="25937">MSSEKRRIRNDVIMIGSIVALIVLGVRLFSDRRYTLVSMMIAFLACFFFYLTYEKKEGSIRRMVMIAVMTTITVISRLIFGVVPGFKPMSAIIILTGIFMGPECGFLVGSLSALTSNIFFGQGPWTPFQMLTWGIIGFLSGLPGMRKVLRNRIPLIIWGMLMGMLYSGIMDIWTVLDLTGVWSWKRYLMALSTAVPYIIAYMSSNVVFLMIGLKPLGEKLNRVQTKHGIF</sequence>
<evidence type="ECO:0000256" key="1">
    <source>
        <dbReference type="SAM" id="Phobius"/>
    </source>
</evidence>
<feature type="transmembrane region" description="Helical" evidence="1">
    <location>
        <begin position="12"/>
        <end position="30"/>
    </location>
</feature>
<dbReference type="STRING" id="39490.ERS852448_01609"/>
<evidence type="ECO:0000313" key="3">
    <source>
        <dbReference type="Proteomes" id="UP000095492"/>
    </source>
</evidence>